<dbReference type="EMBL" id="GAIX01005624">
    <property type="protein sequence ID" value="JAA86936.1"/>
    <property type="molecule type" value="Transcribed_RNA"/>
</dbReference>
<protein>
    <submittedName>
        <fullName evidence="1">Uncharacterized protein</fullName>
    </submittedName>
</protein>
<proteinExistence type="predicted"/>
<dbReference type="AlphaFoldDB" id="S4P5C4"/>
<feature type="non-terminal residue" evidence="1">
    <location>
        <position position="99"/>
    </location>
</feature>
<organism evidence="1">
    <name type="scientific">Pararge aegeria</name>
    <name type="common">speckled wood butterfly</name>
    <dbReference type="NCBI Taxonomy" id="116150"/>
    <lineage>
        <taxon>Eukaryota</taxon>
        <taxon>Metazoa</taxon>
        <taxon>Ecdysozoa</taxon>
        <taxon>Arthropoda</taxon>
        <taxon>Hexapoda</taxon>
        <taxon>Insecta</taxon>
        <taxon>Pterygota</taxon>
        <taxon>Neoptera</taxon>
        <taxon>Endopterygota</taxon>
        <taxon>Lepidoptera</taxon>
        <taxon>Glossata</taxon>
        <taxon>Ditrysia</taxon>
        <taxon>Papilionoidea</taxon>
        <taxon>Nymphalidae</taxon>
        <taxon>Satyrinae</taxon>
        <taxon>Satyrini</taxon>
        <taxon>Parargina</taxon>
        <taxon>Pararge</taxon>
    </lineage>
</organism>
<evidence type="ECO:0000313" key="1">
    <source>
        <dbReference type="EMBL" id="JAA86936.1"/>
    </source>
</evidence>
<reference evidence="1" key="2">
    <citation type="submission" date="2013-05" db="EMBL/GenBank/DDBJ databases">
        <authorList>
            <person name="Carter J.-M."/>
            <person name="Baker S.C."/>
            <person name="Pink R."/>
            <person name="Carter D.R.F."/>
            <person name="Collins A."/>
            <person name="Tomlin J."/>
            <person name="Gibbs M."/>
            <person name="Breuker C.J."/>
        </authorList>
    </citation>
    <scope>NUCLEOTIDE SEQUENCE</scope>
    <source>
        <tissue evidence="1">Ovary</tissue>
    </source>
</reference>
<accession>S4P5C4</accession>
<sequence>MPDTVDEIPEFDLLACVSRGCWQLACKFETRLDLYSTRGYGKVSAQLACELRACVSPQNASTWLAVYMLYGIHVQCCFHSFRGRVSRRFLRSGVWDTPA</sequence>
<name>S4P5C4_9NEOP</name>
<reference evidence="1" key="1">
    <citation type="journal article" date="2013" name="BMC Genomics">
        <title>Unscrambling butterfly oogenesis.</title>
        <authorList>
            <person name="Carter J.M."/>
            <person name="Baker S.C."/>
            <person name="Pink R."/>
            <person name="Carter D.R."/>
            <person name="Collins A."/>
            <person name="Tomlin J."/>
            <person name="Gibbs M."/>
            <person name="Breuker C.J."/>
        </authorList>
    </citation>
    <scope>NUCLEOTIDE SEQUENCE</scope>
    <source>
        <tissue evidence="1">Ovary</tissue>
    </source>
</reference>